<organism evidence="1">
    <name type="scientific">marine sediment metagenome</name>
    <dbReference type="NCBI Taxonomy" id="412755"/>
    <lineage>
        <taxon>unclassified sequences</taxon>
        <taxon>metagenomes</taxon>
        <taxon>ecological metagenomes</taxon>
    </lineage>
</organism>
<dbReference type="EMBL" id="BART01021492">
    <property type="protein sequence ID" value="GAH00917.1"/>
    <property type="molecule type" value="Genomic_DNA"/>
</dbReference>
<gene>
    <name evidence="1" type="ORF">S01H4_39630</name>
</gene>
<protein>
    <submittedName>
        <fullName evidence="1">Uncharacterized protein</fullName>
    </submittedName>
</protein>
<comment type="caution">
    <text evidence="1">The sequence shown here is derived from an EMBL/GenBank/DDBJ whole genome shotgun (WGS) entry which is preliminary data.</text>
</comment>
<sequence length="179" mass="21088">MFNWDGSNITDFILNENIIIEEGKYNKNTYWKIIKESVYEICLVKTSTNTFPCLIDELKIAFDLEKIGTHWIKFKSKIMILKKLEIRDNIVLEELTLNKIKFNKYLEAEVQKIFIFRELLGMTANFEKNIVLRNKGLYIKPISFNDNNMAPYSEGKVIPETIINKWFKNSSLNEAIFNS</sequence>
<proteinExistence type="predicted"/>
<feature type="non-terminal residue" evidence="1">
    <location>
        <position position="179"/>
    </location>
</feature>
<accession>X1C0W1</accession>
<dbReference type="AlphaFoldDB" id="X1C0W1"/>
<reference evidence="1" key="1">
    <citation type="journal article" date="2014" name="Front. Microbiol.">
        <title>High frequency of phylogenetically diverse reductive dehalogenase-homologous genes in deep subseafloor sedimentary metagenomes.</title>
        <authorList>
            <person name="Kawai M."/>
            <person name="Futagami T."/>
            <person name="Toyoda A."/>
            <person name="Takaki Y."/>
            <person name="Nishi S."/>
            <person name="Hori S."/>
            <person name="Arai W."/>
            <person name="Tsubouchi T."/>
            <person name="Morono Y."/>
            <person name="Uchiyama I."/>
            <person name="Ito T."/>
            <person name="Fujiyama A."/>
            <person name="Inagaki F."/>
            <person name="Takami H."/>
        </authorList>
    </citation>
    <scope>NUCLEOTIDE SEQUENCE</scope>
    <source>
        <strain evidence="1">Expedition CK06-06</strain>
    </source>
</reference>
<evidence type="ECO:0000313" key="1">
    <source>
        <dbReference type="EMBL" id="GAH00917.1"/>
    </source>
</evidence>
<name>X1C0W1_9ZZZZ</name>